<feature type="transmembrane region" description="Helical" evidence="7">
    <location>
        <begin position="252"/>
        <end position="273"/>
    </location>
</feature>
<comment type="caution">
    <text evidence="8">The sequence shown here is derived from an EMBL/GenBank/DDBJ whole genome shotgun (WGS) entry which is preliminary data.</text>
</comment>
<feature type="transmembrane region" description="Helical" evidence="7">
    <location>
        <begin position="280"/>
        <end position="299"/>
    </location>
</feature>
<name>A0ABR0YQB4_HUSHU</name>
<keyword evidence="4 7" id="KW-0812">Transmembrane</keyword>
<gene>
    <name evidence="8" type="ORF">HHUSO_G25553</name>
</gene>
<evidence type="ECO:0000256" key="6">
    <source>
        <dbReference type="ARBA" id="ARBA00023136"/>
    </source>
</evidence>
<accession>A0ABR0YQB4</accession>
<keyword evidence="6 7" id="KW-0472">Membrane</keyword>
<comment type="subcellular location">
    <subcellularLocation>
        <location evidence="1">Golgi apparatus membrane</location>
        <topology evidence="1">Multi-pass membrane protein</topology>
    </subcellularLocation>
</comment>
<feature type="transmembrane region" description="Helical" evidence="7">
    <location>
        <begin position="305"/>
        <end position="324"/>
    </location>
</feature>
<dbReference type="PANTHER" id="PTHR10231">
    <property type="entry name" value="NUCLEOTIDE-SUGAR TRANSMEMBRANE TRANSPORTER"/>
    <property type="match status" value="1"/>
</dbReference>
<keyword evidence="3" id="KW-0813">Transport</keyword>
<keyword evidence="5 7" id="KW-1133">Transmembrane helix</keyword>
<dbReference type="Pfam" id="PF04142">
    <property type="entry name" value="Nuc_sug_transp"/>
    <property type="match status" value="1"/>
</dbReference>
<evidence type="ECO:0000256" key="3">
    <source>
        <dbReference type="ARBA" id="ARBA00022597"/>
    </source>
</evidence>
<keyword evidence="9" id="KW-1185">Reference proteome</keyword>
<dbReference type="SUPFAM" id="SSF103481">
    <property type="entry name" value="Multidrug resistance efflux transporter EmrE"/>
    <property type="match status" value="1"/>
</dbReference>
<dbReference type="EMBL" id="JAHFZB010000025">
    <property type="protein sequence ID" value="KAK6474688.1"/>
    <property type="molecule type" value="Genomic_DNA"/>
</dbReference>
<feature type="transmembrane region" description="Helical" evidence="7">
    <location>
        <begin position="21"/>
        <end position="43"/>
    </location>
</feature>
<feature type="transmembrane region" description="Helical" evidence="7">
    <location>
        <begin position="150"/>
        <end position="168"/>
    </location>
</feature>
<evidence type="ECO:0000256" key="4">
    <source>
        <dbReference type="ARBA" id="ARBA00022692"/>
    </source>
</evidence>
<evidence type="ECO:0000313" key="9">
    <source>
        <dbReference type="Proteomes" id="UP001369086"/>
    </source>
</evidence>
<evidence type="ECO:0000256" key="7">
    <source>
        <dbReference type="SAM" id="Phobius"/>
    </source>
</evidence>
<evidence type="ECO:0000313" key="8">
    <source>
        <dbReference type="EMBL" id="KAK6474688.1"/>
    </source>
</evidence>
<sequence>MMIIKNMESADLAAPQKGHRVTQVCWGLLLALSVLIYGSHAPLITLCKVDNKIPFSSSSCVVLIELAKFIVSLGLLFLRGRHSLHIAVSWKHVVPYAVPALLYAVNNNLVVFMQVHMDPSTFQVLSNLKIASTALLYSAALRKRLNRRQWLSLALLMAAGICHTHSSMGTPKQKVDEAIPGTQFHITALGLLLLLVYCIVSGLAAVYTELILKTQRLPLNLQNLFLYFFGIVVNSGAHLASAEVSNGFFDGYSWWVGVIVVTQALNGLLMSVVMKHSSNITRLFVISCSMLVNAVYSVALFNLQLTPLFFVSVFFIAVAIHLYYHV</sequence>
<feature type="transmembrane region" description="Helical" evidence="7">
    <location>
        <begin position="55"/>
        <end position="78"/>
    </location>
</feature>
<evidence type="ECO:0000256" key="5">
    <source>
        <dbReference type="ARBA" id="ARBA00022989"/>
    </source>
</evidence>
<keyword evidence="3" id="KW-0762">Sugar transport</keyword>
<proteinExistence type="inferred from homology"/>
<feature type="transmembrane region" description="Helical" evidence="7">
    <location>
        <begin position="224"/>
        <end position="240"/>
    </location>
</feature>
<organism evidence="8 9">
    <name type="scientific">Huso huso</name>
    <name type="common">Beluga</name>
    <name type="synonym">Acipenser huso</name>
    <dbReference type="NCBI Taxonomy" id="61971"/>
    <lineage>
        <taxon>Eukaryota</taxon>
        <taxon>Metazoa</taxon>
        <taxon>Chordata</taxon>
        <taxon>Craniata</taxon>
        <taxon>Vertebrata</taxon>
        <taxon>Euteleostomi</taxon>
        <taxon>Actinopterygii</taxon>
        <taxon>Chondrostei</taxon>
        <taxon>Acipenseriformes</taxon>
        <taxon>Acipenseridae</taxon>
        <taxon>Huso</taxon>
    </lineage>
</organism>
<dbReference type="PIRSF" id="PIRSF005799">
    <property type="entry name" value="UDP-gal_transpt"/>
    <property type="match status" value="1"/>
</dbReference>
<dbReference type="InterPro" id="IPR007271">
    <property type="entry name" value="Nuc_sug_transpt"/>
</dbReference>
<dbReference type="NCBIfam" id="TIGR00803">
    <property type="entry name" value="nst"/>
    <property type="match status" value="1"/>
</dbReference>
<dbReference type="InterPro" id="IPR037185">
    <property type="entry name" value="EmrE-like"/>
</dbReference>
<reference evidence="8 9" key="1">
    <citation type="submission" date="2021-05" db="EMBL/GenBank/DDBJ databases">
        <authorList>
            <person name="Zahm M."/>
            <person name="Klopp C."/>
            <person name="Cabau C."/>
            <person name="Kuhl H."/>
            <person name="Suciu R."/>
            <person name="Ciorpac M."/>
            <person name="Holostenco D."/>
            <person name="Gessner J."/>
            <person name="Wuertz S."/>
            <person name="Hohne C."/>
            <person name="Stock M."/>
            <person name="Gislard M."/>
            <person name="Lluch J."/>
            <person name="Milhes M."/>
            <person name="Lampietro C."/>
            <person name="Lopez Roques C."/>
            <person name="Donnadieu C."/>
            <person name="Du K."/>
            <person name="Schartl M."/>
            <person name="Guiguen Y."/>
        </authorList>
    </citation>
    <scope>NUCLEOTIDE SEQUENCE [LARGE SCALE GENOMIC DNA]</scope>
    <source>
        <strain evidence="8">Hh-F2</strain>
        <tissue evidence="8">Blood</tissue>
    </source>
</reference>
<feature type="transmembrane region" description="Helical" evidence="7">
    <location>
        <begin position="188"/>
        <end position="212"/>
    </location>
</feature>
<protein>
    <submittedName>
        <fullName evidence="8">UDP-sugar transporter protein SLC35A4</fullName>
    </submittedName>
</protein>
<evidence type="ECO:0000256" key="2">
    <source>
        <dbReference type="ARBA" id="ARBA00009976"/>
    </source>
</evidence>
<evidence type="ECO:0000256" key="1">
    <source>
        <dbReference type="ARBA" id="ARBA00004653"/>
    </source>
</evidence>
<comment type="similarity">
    <text evidence="2">Belongs to the nucleotide-sugar transporter family. SLC35A subfamily.</text>
</comment>
<dbReference type="Proteomes" id="UP001369086">
    <property type="component" value="Unassembled WGS sequence"/>
</dbReference>